<evidence type="ECO:0000256" key="1">
    <source>
        <dbReference type="ARBA" id="ARBA00004273"/>
    </source>
</evidence>
<comment type="subcellular location">
    <subcellularLocation>
        <location evidence="1">Mitochondrion inner membrane</location>
    </subcellularLocation>
</comment>
<dbReference type="EMBL" id="KQ085883">
    <property type="protein sequence ID" value="KLO20047.1"/>
    <property type="molecule type" value="Genomic_DNA"/>
</dbReference>
<proteinExistence type="inferred from homology"/>
<keyword evidence="8" id="KW-1185">Reference proteome</keyword>
<reference evidence="7 8" key="1">
    <citation type="submission" date="2015-04" db="EMBL/GenBank/DDBJ databases">
        <title>Complete genome sequence of Schizopora paradoxa KUC8140, a cosmopolitan wood degrader in East Asia.</title>
        <authorList>
            <consortium name="DOE Joint Genome Institute"/>
            <person name="Min B."/>
            <person name="Park H."/>
            <person name="Jang Y."/>
            <person name="Kim J.-J."/>
            <person name="Kim K.H."/>
            <person name="Pangilinan J."/>
            <person name="Lipzen A."/>
            <person name="Riley R."/>
            <person name="Grigoriev I.V."/>
            <person name="Spatafora J.W."/>
            <person name="Choi I.-G."/>
        </authorList>
    </citation>
    <scope>NUCLEOTIDE SEQUENCE [LARGE SCALE GENOMIC DNA]</scope>
    <source>
        <strain evidence="7 8">KUC8140</strain>
    </source>
</reference>
<evidence type="ECO:0000256" key="4">
    <source>
        <dbReference type="ARBA" id="ARBA00023128"/>
    </source>
</evidence>
<name>A0A0H2S756_9AGAM</name>
<dbReference type="SUPFAM" id="SSF81411">
    <property type="entry name" value="Mitochondrial cytochrome c oxidase subunit VIa"/>
    <property type="match status" value="1"/>
</dbReference>
<keyword evidence="3" id="KW-0809">Transit peptide</keyword>
<evidence type="ECO:0000313" key="8">
    <source>
        <dbReference type="Proteomes" id="UP000053477"/>
    </source>
</evidence>
<evidence type="ECO:0000256" key="5">
    <source>
        <dbReference type="ARBA" id="ARBA00023136"/>
    </source>
</evidence>
<accession>A0A0H2S756</accession>
<dbReference type="InterPro" id="IPR001349">
    <property type="entry name" value="Cyt_c_oxidase_su6a"/>
</dbReference>
<dbReference type="GO" id="GO:0006123">
    <property type="term" value="P:mitochondrial electron transport, cytochrome c to oxygen"/>
    <property type="evidence" value="ECO:0007669"/>
    <property type="project" value="TreeGrafter"/>
</dbReference>
<dbReference type="FunCoup" id="A0A0H2S756">
    <property type="interactions" value="80"/>
</dbReference>
<sequence>MLARGASRAVVRVARARPSRGFAAQADNVYLGNPTKEWLEKQASVEHHAEETTQLWRKISFFVAFPATLLTALWVRRVEAEHEAHEAHIKEEHGGELPPTPGYDYLNKRAKPFPWGMNSLFFNPHANKDMNEDSE</sequence>
<evidence type="ECO:0000256" key="3">
    <source>
        <dbReference type="ARBA" id="ARBA00022946"/>
    </source>
</evidence>
<comment type="similarity">
    <text evidence="6">Belongs to the cytochrome c oxidase subunit 6A family.</text>
</comment>
<keyword evidence="4" id="KW-0496">Mitochondrion</keyword>
<organism evidence="7 8">
    <name type="scientific">Schizopora paradoxa</name>
    <dbReference type="NCBI Taxonomy" id="27342"/>
    <lineage>
        <taxon>Eukaryota</taxon>
        <taxon>Fungi</taxon>
        <taxon>Dikarya</taxon>
        <taxon>Basidiomycota</taxon>
        <taxon>Agaricomycotina</taxon>
        <taxon>Agaricomycetes</taxon>
        <taxon>Hymenochaetales</taxon>
        <taxon>Schizoporaceae</taxon>
        <taxon>Schizopora</taxon>
    </lineage>
</organism>
<dbReference type="Proteomes" id="UP000053477">
    <property type="component" value="Unassembled WGS sequence"/>
</dbReference>
<dbReference type="InterPro" id="IPR036418">
    <property type="entry name" value="Cyt_c_oxidase_su6a_sf"/>
</dbReference>
<protein>
    <submittedName>
        <fullName evidence="7">Mitochondrial cytochrome c oxidase subunit VIa</fullName>
    </submittedName>
</protein>
<evidence type="ECO:0000313" key="7">
    <source>
        <dbReference type="EMBL" id="KLO20047.1"/>
    </source>
</evidence>
<dbReference type="GO" id="GO:0030234">
    <property type="term" value="F:enzyme regulator activity"/>
    <property type="evidence" value="ECO:0007669"/>
    <property type="project" value="TreeGrafter"/>
</dbReference>
<dbReference type="GO" id="GO:0005743">
    <property type="term" value="C:mitochondrial inner membrane"/>
    <property type="evidence" value="ECO:0007669"/>
    <property type="project" value="UniProtKB-SubCell"/>
</dbReference>
<evidence type="ECO:0000256" key="6">
    <source>
        <dbReference type="RuleBase" id="RU004396"/>
    </source>
</evidence>
<dbReference type="Pfam" id="PF02046">
    <property type="entry name" value="COX6A"/>
    <property type="match status" value="1"/>
</dbReference>
<dbReference type="PANTHER" id="PTHR11504">
    <property type="entry name" value="CYTOCHROME C OXIDASE POLYPEPTIDE VIA"/>
    <property type="match status" value="1"/>
</dbReference>
<keyword evidence="2" id="KW-0999">Mitochondrion inner membrane</keyword>
<dbReference type="InParanoid" id="A0A0H2S756"/>
<dbReference type="AlphaFoldDB" id="A0A0H2S756"/>
<gene>
    <name evidence="7" type="ORF">SCHPADRAFT_934666</name>
</gene>
<dbReference type="PANTHER" id="PTHR11504:SF0">
    <property type="entry name" value="CYTOCHROME C OXIDASE SUBUNIT"/>
    <property type="match status" value="1"/>
</dbReference>
<dbReference type="STRING" id="27342.A0A0H2S756"/>
<dbReference type="OrthoDB" id="5947505at2759"/>
<dbReference type="Gene3D" id="4.10.95.10">
    <property type="entry name" value="Cytochrome c oxidase, subunit VIa"/>
    <property type="match status" value="1"/>
</dbReference>
<keyword evidence="5" id="KW-0472">Membrane</keyword>
<evidence type="ECO:0000256" key="2">
    <source>
        <dbReference type="ARBA" id="ARBA00022792"/>
    </source>
</evidence>